<dbReference type="EMBL" id="JADZGI010000001">
    <property type="protein sequence ID" value="MBH0112817.1"/>
    <property type="molecule type" value="Genomic_DNA"/>
</dbReference>
<reference evidence="11" key="1">
    <citation type="submission" date="2020-11" db="EMBL/GenBank/DDBJ databases">
        <title>Novosphingobium aureum sp. nov., a marine bacterium isolated from sediment of a salt flat.</title>
        <authorList>
            <person name="Yoo Y."/>
            <person name="Kim J.-J."/>
        </authorList>
    </citation>
    <scope>NUCLEOTIDE SEQUENCE</scope>
    <source>
        <strain evidence="11">YJ-S2-02</strain>
    </source>
</reference>
<dbReference type="Pfam" id="PF02446">
    <property type="entry name" value="Glyco_hydro_77"/>
    <property type="match status" value="1"/>
</dbReference>
<dbReference type="GO" id="GO:0005975">
    <property type="term" value="P:carbohydrate metabolic process"/>
    <property type="evidence" value="ECO:0007669"/>
    <property type="project" value="InterPro"/>
</dbReference>
<dbReference type="Proteomes" id="UP000617634">
    <property type="component" value="Unassembled WGS sequence"/>
</dbReference>
<evidence type="ECO:0000313" key="12">
    <source>
        <dbReference type="Proteomes" id="UP000617634"/>
    </source>
</evidence>
<dbReference type="PANTHER" id="PTHR32438">
    <property type="entry name" value="4-ALPHA-GLUCANOTRANSFERASE DPE1, CHLOROPLASTIC/AMYLOPLASTIC"/>
    <property type="match status" value="1"/>
</dbReference>
<evidence type="ECO:0000256" key="5">
    <source>
        <dbReference type="ARBA" id="ARBA00022676"/>
    </source>
</evidence>
<keyword evidence="12" id="KW-1185">Reference proteome</keyword>
<comment type="catalytic activity">
    <reaction evidence="1 10">
        <text>Transfers a segment of a (1-&gt;4)-alpha-D-glucan to a new position in an acceptor, which may be glucose or a (1-&gt;4)-alpha-D-glucan.</text>
        <dbReference type="EC" id="2.4.1.25"/>
    </reaction>
</comment>
<dbReference type="RefSeq" id="WP_197162601.1">
    <property type="nucleotide sequence ID" value="NZ_JADZGI010000001.1"/>
</dbReference>
<evidence type="ECO:0000256" key="9">
    <source>
        <dbReference type="ARBA" id="ARBA00031501"/>
    </source>
</evidence>
<organism evidence="11 12">
    <name type="scientific">Novosphingobium aureum</name>
    <dbReference type="NCBI Taxonomy" id="2792964"/>
    <lineage>
        <taxon>Bacteria</taxon>
        <taxon>Pseudomonadati</taxon>
        <taxon>Pseudomonadota</taxon>
        <taxon>Alphaproteobacteria</taxon>
        <taxon>Sphingomonadales</taxon>
        <taxon>Sphingomonadaceae</taxon>
        <taxon>Novosphingobium</taxon>
    </lineage>
</organism>
<proteinExistence type="inferred from homology"/>
<evidence type="ECO:0000256" key="1">
    <source>
        <dbReference type="ARBA" id="ARBA00000439"/>
    </source>
</evidence>
<evidence type="ECO:0000256" key="8">
    <source>
        <dbReference type="ARBA" id="ARBA00031423"/>
    </source>
</evidence>
<evidence type="ECO:0000256" key="6">
    <source>
        <dbReference type="ARBA" id="ARBA00022679"/>
    </source>
</evidence>
<dbReference type="InterPro" id="IPR017853">
    <property type="entry name" value="GH"/>
</dbReference>
<evidence type="ECO:0000256" key="7">
    <source>
        <dbReference type="ARBA" id="ARBA00023277"/>
    </source>
</evidence>
<dbReference type="NCBIfam" id="TIGR00217">
    <property type="entry name" value="malQ"/>
    <property type="match status" value="1"/>
</dbReference>
<name>A0A931HBL3_9SPHN</name>
<dbReference type="GO" id="GO:0004134">
    <property type="term" value="F:4-alpha-glucanotransferase activity"/>
    <property type="evidence" value="ECO:0007669"/>
    <property type="project" value="UniProtKB-EC"/>
</dbReference>
<dbReference type="Gene3D" id="3.20.20.80">
    <property type="entry name" value="Glycosidases"/>
    <property type="match status" value="1"/>
</dbReference>
<comment type="similarity">
    <text evidence="2 10">Belongs to the disproportionating enzyme family.</text>
</comment>
<protein>
    <recommendedName>
        <fullName evidence="4 10">4-alpha-glucanotransferase</fullName>
        <ecNumber evidence="3 10">2.4.1.25</ecNumber>
    </recommendedName>
    <alternativeName>
        <fullName evidence="8 10">Amylomaltase</fullName>
    </alternativeName>
    <alternativeName>
        <fullName evidence="9 10">Disproportionating enzyme</fullName>
    </alternativeName>
</protein>
<comment type="caution">
    <text evidence="11">The sequence shown here is derived from an EMBL/GenBank/DDBJ whole genome shotgun (WGS) entry which is preliminary data.</text>
</comment>
<keyword evidence="5 10" id="KW-0328">Glycosyltransferase</keyword>
<evidence type="ECO:0000256" key="2">
    <source>
        <dbReference type="ARBA" id="ARBA00005684"/>
    </source>
</evidence>
<dbReference type="PANTHER" id="PTHR32438:SF5">
    <property type="entry name" value="4-ALPHA-GLUCANOTRANSFERASE DPE1, CHLOROPLASTIC_AMYLOPLASTIC"/>
    <property type="match status" value="1"/>
</dbReference>
<evidence type="ECO:0000256" key="3">
    <source>
        <dbReference type="ARBA" id="ARBA00012560"/>
    </source>
</evidence>
<sequence>MKPLHALASAIGIEREWRDADGVERVVTDASLERIAAALGYPAHEPAAIEQSLERIEAEAEAVPAMLVTEVGAATPLPASLWPAHVTLEDGTRVPGSGWSLPPVQVPGYHRLEIAGHTLTLAVAPRRCPTPDDILPPERRGERLWGPAVQIPALRGASPACNDAYGTFEELAQAVDLFAKSGADMLAINPVHALFAGEGRDYSPYSPSSRLFLNTAFAAPELVGLPELDLPPLASGALIDWESALPRRLAALRALYEGLDAATQERVARDIAALDEDAREALERQALFDALDLHLHAKGKTGGKRGWRHWPEKYHDPEGKAARRFAREHPREIGFAMFVQWLARESLRAVQQCAHAAGMAVGLVGDLAVGVHPGGSDAWSMPGAMLEGLTIGAPPDPLGPQGQNWMLSTFSPRGLAAKGYAPWIATLRSALETCGALRIDHAFGMARLWVIPEGAPSSEGAYLTYPFAEMLRLAVLEAHRAGALLIAENLGTAPPDFLPALEQRALLDMRVLWFERAEDEGFIGAADYPAASVAMTGTHDTPTLAGWWSGRDLDWAQDLARLPQGTTRKEADLRRNWDRGLLWACLTHDRSTRPDPEETAPVLEAALDHVGKTPSRLAIVPLEDLLGEREQPNLPGTTDEHPNWRRRLDAPLAALLDEPTTQARIAALDKARKN</sequence>
<keyword evidence="7 10" id="KW-0119">Carbohydrate metabolism</keyword>
<evidence type="ECO:0000256" key="10">
    <source>
        <dbReference type="RuleBase" id="RU361207"/>
    </source>
</evidence>
<evidence type="ECO:0000256" key="4">
    <source>
        <dbReference type="ARBA" id="ARBA00020295"/>
    </source>
</evidence>
<dbReference type="EC" id="2.4.1.25" evidence="3 10"/>
<evidence type="ECO:0000313" key="11">
    <source>
        <dbReference type="EMBL" id="MBH0112817.1"/>
    </source>
</evidence>
<gene>
    <name evidence="11" type="primary">malQ</name>
    <name evidence="11" type="ORF">I5E68_07615</name>
</gene>
<dbReference type="SUPFAM" id="SSF51445">
    <property type="entry name" value="(Trans)glycosidases"/>
    <property type="match status" value="1"/>
</dbReference>
<dbReference type="AlphaFoldDB" id="A0A931HBL3"/>
<dbReference type="InterPro" id="IPR003385">
    <property type="entry name" value="Glyco_hydro_77"/>
</dbReference>
<keyword evidence="6 10" id="KW-0808">Transferase</keyword>
<accession>A0A931HBL3</accession>